<dbReference type="AlphaFoldDB" id="A0A1K1LI96"/>
<organism evidence="2 3">
    <name type="scientific">Desulfovibrio piger</name>
    <dbReference type="NCBI Taxonomy" id="901"/>
    <lineage>
        <taxon>Bacteria</taxon>
        <taxon>Pseudomonadati</taxon>
        <taxon>Thermodesulfobacteriota</taxon>
        <taxon>Desulfovibrionia</taxon>
        <taxon>Desulfovibrionales</taxon>
        <taxon>Desulfovibrionaceae</taxon>
        <taxon>Desulfovibrio</taxon>
    </lineage>
</organism>
<dbReference type="Proteomes" id="UP000186323">
    <property type="component" value="Chromosome I"/>
</dbReference>
<sequence length="165" mass="17056">MILGRVCAASPAGSVDAGARGRAGAPVPAAGQGQKAILARGDSGLKPEEAGWPGRPEPRGSSGRGREQEDRARILWERYGAGDLSGSRGGDGIRGSGPGPVRRAQRALASLVRVSSRFRRARPVRGLRILAAGVGRCGQKRSIRGDAPAEGDARRRSCADGAVRT</sequence>
<reference evidence="3" key="1">
    <citation type="submission" date="2016-10" db="EMBL/GenBank/DDBJ databases">
        <authorList>
            <person name="Wegmann U."/>
        </authorList>
    </citation>
    <scope>NUCLEOTIDE SEQUENCE [LARGE SCALE GENOMIC DNA]</scope>
</reference>
<name>A0A1K1LI96_9BACT</name>
<evidence type="ECO:0000313" key="3">
    <source>
        <dbReference type="Proteomes" id="UP000186323"/>
    </source>
</evidence>
<dbReference type="KEGG" id="dpg:DESPIGER_1360"/>
<feature type="region of interest" description="Disordered" evidence="1">
    <location>
        <begin position="82"/>
        <end position="101"/>
    </location>
</feature>
<feature type="region of interest" description="Disordered" evidence="1">
    <location>
        <begin position="140"/>
        <end position="165"/>
    </location>
</feature>
<feature type="compositionally biased region" description="Gly residues" evidence="1">
    <location>
        <begin position="87"/>
        <end position="98"/>
    </location>
</feature>
<feature type="region of interest" description="Disordered" evidence="1">
    <location>
        <begin position="1"/>
        <end position="71"/>
    </location>
</feature>
<evidence type="ECO:0000256" key="1">
    <source>
        <dbReference type="SAM" id="MobiDB-lite"/>
    </source>
</evidence>
<proteinExistence type="predicted"/>
<protein>
    <submittedName>
        <fullName evidence="2">Uncharacterized protein</fullName>
    </submittedName>
</protein>
<accession>A0A1K1LI96</accession>
<dbReference type="EMBL" id="LT630450">
    <property type="protein sequence ID" value="SFV73206.1"/>
    <property type="molecule type" value="Genomic_DNA"/>
</dbReference>
<feature type="compositionally biased region" description="Low complexity" evidence="1">
    <location>
        <begin position="12"/>
        <end position="36"/>
    </location>
</feature>
<evidence type="ECO:0000313" key="2">
    <source>
        <dbReference type="EMBL" id="SFV73206.1"/>
    </source>
</evidence>
<keyword evidence="3" id="KW-1185">Reference proteome</keyword>
<gene>
    <name evidence="2" type="ORF">DESPIGER_1360</name>
</gene>